<comment type="caution">
    <text evidence="1">The sequence shown here is derived from an EMBL/GenBank/DDBJ whole genome shotgun (WGS) entry which is preliminary data.</text>
</comment>
<feature type="non-terminal residue" evidence="1">
    <location>
        <position position="21"/>
    </location>
</feature>
<name>A0A124FK07_9THEO</name>
<accession>A0A124FK07</accession>
<protein>
    <submittedName>
        <fullName evidence="1">Uncharacterized protein</fullName>
    </submittedName>
</protein>
<dbReference type="Proteomes" id="UP000053326">
    <property type="component" value="Unassembled WGS sequence"/>
</dbReference>
<evidence type="ECO:0000313" key="2">
    <source>
        <dbReference type="Proteomes" id="UP000053326"/>
    </source>
</evidence>
<dbReference type="EMBL" id="LGFO01000284">
    <property type="protein sequence ID" value="KUK35710.1"/>
    <property type="molecule type" value="Genomic_DNA"/>
</dbReference>
<reference evidence="2" key="1">
    <citation type="journal article" date="2015" name="MBio">
        <title>Genome-Resolved Metagenomic Analysis Reveals Roles for Candidate Phyla and Other Microbial Community Members in Biogeochemical Transformations in Oil Reservoirs.</title>
        <authorList>
            <person name="Hu P."/>
            <person name="Tom L."/>
            <person name="Singh A."/>
            <person name="Thomas B.C."/>
            <person name="Baker B.J."/>
            <person name="Piceno Y.M."/>
            <person name="Andersen G.L."/>
            <person name="Banfield J.F."/>
        </authorList>
    </citation>
    <scope>NUCLEOTIDE SEQUENCE [LARGE SCALE GENOMIC DNA]</scope>
</reference>
<proteinExistence type="predicted"/>
<evidence type="ECO:0000313" key="1">
    <source>
        <dbReference type="EMBL" id="KUK35710.1"/>
    </source>
</evidence>
<gene>
    <name evidence="1" type="ORF">XD66_1580</name>
</gene>
<sequence>MDLINENKLGVTKGTALEEDI</sequence>
<organism evidence="1 2">
    <name type="scientific">Thermacetogenium phaeum</name>
    <dbReference type="NCBI Taxonomy" id="85874"/>
    <lineage>
        <taxon>Bacteria</taxon>
        <taxon>Bacillati</taxon>
        <taxon>Bacillota</taxon>
        <taxon>Clostridia</taxon>
        <taxon>Thermoanaerobacterales</taxon>
        <taxon>Thermoanaerobacteraceae</taxon>
        <taxon>Thermacetogenium</taxon>
    </lineage>
</organism>
<dbReference type="AlphaFoldDB" id="A0A124FK07"/>